<dbReference type="PANTHER" id="PTHR48094:SF12">
    <property type="entry name" value="PARKINSON DISEASE PROTEIN 7 HOMOLOG"/>
    <property type="match status" value="1"/>
</dbReference>
<dbReference type="GO" id="GO:0005737">
    <property type="term" value="C:cytoplasm"/>
    <property type="evidence" value="ECO:0007669"/>
    <property type="project" value="TreeGrafter"/>
</dbReference>
<dbReference type="RefSeq" id="WP_369710503.1">
    <property type="nucleotide sequence ID" value="NZ_CP165644.1"/>
</dbReference>
<dbReference type="KEGG" id="lrug:AB8B22_06495"/>
<dbReference type="InterPro" id="IPR006287">
    <property type="entry name" value="DJ-1"/>
</dbReference>
<evidence type="ECO:0000313" key="2">
    <source>
        <dbReference type="EMBL" id="XDU66076.1"/>
    </source>
</evidence>
<feature type="domain" description="DJ-1/PfpI" evidence="1">
    <location>
        <begin position="3"/>
        <end position="169"/>
    </location>
</feature>
<dbReference type="AlphaFoldDB" id="A0AB39VFA7"/>
<dbReference type="InterPro" id="IPR002818">
    <property type="entry name" value="DJ-1/PfpI"/>
</dbReference>
<dbReference type="CDD" id="cd03135">
    <property type="entry name" value="GATase1_DJ-1"/>
    <property type="match status" value="1"/>
</dbReference>
<evidence type="ECO:0000259" key="1">
    <source>
        <dbReference type="Pfam" id="PF01965"/>
    </source>
</evidence>
<dbReference type="InterPro" id="IPR050325">
    <property type="entry name" value="Prot/Nucl_acid_deglycase"/>
</dbReference>
<proteinExistence type="predicted"/>
<reference evidence="2" key="1">
    <citation type="submission" date="2024-07" db="EMBL/GenBank/DDBJ databases">
        <authorList>
            <person name="Li X.-J."/>
            <person name="Wang X."/>
        </authorList>
    </citation>
    <scope>NUCLEOTIDE SEQUENCE</scope>
    <source>
        <strain evidence="2">HSP-334</strain>
    </source>
</reference>
<dbReference type="InterPro" id="IPR029062">
    <property type="entry name" value="Class_I_gatase-like"/>
</dbReference>
<name>A0AB39VFA7_9FUSO</name>
<protein>
    <submittedName>
        <fullName evidence="2">DJ-1 family glyoxalase III</fullName>
    </submittedName>
</protein>
<dbReference type="Pfam" id="PF01965">
    <property type="entry name" value="DJ-1_PfpI"/>
    <property type="match status" value="1"/>
</dbReference>
<dbReference type="Gene3D" id="3.40.50.880">
    <property type="match status" value="1"/>
</dbReference>
<dbReference type="PANTHER" id="PTHR48094">
    <property type="entry name" value="PROTEIN/NUCLEIC ACID DEGLYCASE DJ-1-RELATED"/>
    <property type="match status" value="1"/>
</dbReference>
<sequence length="188" mass="20621">MSKKVAVFLADGFEEVEAIAPIDLLRRAEIEVDTVSLTDESLVTSARKVKVVADKVINEINFDKYDMLILPGGPGHENYFKSQLLLDKVLEFSKDTKNKKIGAICAAPLILSKLGILENKKAICFPACENGLLEGKPILTRERVVVDGNIVTSRSAGTAIDFALEIISQLLGSKKSKEIKDEIVYSKK</sequence>
<gene>
    <name evidence="2" type="ORF">AB8B22_06495</name>
</gene>
<accession>A0AB39VFA7</accession>
<organism evidence="2">
    <name type="scientific">Leptotrichia rugosa</name>
    <dbReference type="NCBI Taxonomy" id="3239302"/>
    <lineage>
        <taxon>Bacteria</taxon>
        <taxon>Fusobacteriati</taxon>
        <taxon>Fusobacteriota</taxon>
        <taxon>Fusobacteriia</taxon>
        <taxon>Fusobacteriales</taxon>
        <taxon>Leptotrichiaceae</taxon>
        <taxon>Leptotrichia</taxon>
    </lineage>
</organism>
<dbReference type="NCBIfam" id="TIGR01383">
    <property type="entry name" value="not_thiJ"/>
    <property type="match status" value="1"/>
</dbReference>
<dbReference type="SUPFAM" id="SSF52317">
    <property type="entry name" value="Class I glutamine amidotransferase-like"/>
    <property type="match status" value="1"/>
</dbReference>
<dbReference type="EMBL" id="CP165644">
    <property type="protein sequence ID" value="XDU66076.1"/>
    <property type="molecule type" value="Genomic_DNA"/>
</dbReference>